<gene>
    <name evidence="2" type="ORF">CARN2_0105</name>
</gene>
<protein>
    <submittedName>
        <fullName evidence="2">Uncharacterized protein</fullName>
    </submittedName>
</protein>
<reference evidence="2" key="1">
    <citation type="submission" date="2009-10" db="EMBL/GenBank/DDBJ databases">
        <title>Diversity of trophic interactions inside an arsenic-rich microbial ecosystem.</title>
        <authorList>
            <person name="Bertin P.N."/>
            <person name="Heinrich-Salmeron A."/>
            <person name="Pelletier E."/>
            <person name="Goulhen-Chollet F."/>
            <person name="Arsene-Ploetze F."/>
            <person name="Gallien S."/>
            <person name="Calteau A."/>
            <person name="Vallenet D."/>
            <person name="Casiot C."/>
            <person name="Chane-Woon-Ming B."/>
            <person name="Giloteaux L."/>
            <person name="Barakat M."/>
            <person name="Bonnefoy V."/>
            <person name="Bruneel O."/>
            <person name="Chandler M."/>
            <person name="Cleiss J."/>
            <person name="Duran R."/>
            <person name="Elbaz-Poulichet F."/>
            <person name="Fonknechten N."/>
            <person name="Lauga B."/>
            <person name="Mornico D."/>
            <person name="Ortet P."/>
            <person name="Schaeffer C."/>
            <person name="Siguier P."/>
            <person name="Alexander Thil Smith A."/>
            <person name="Van Dorsselaer A."/>
            <person name="Weissenbach J."/>
            <person name="Medigue C."/>
            <person name="Le Paslier D."/>
        </authorList>
    </citation>
    <scope>NUCLEOTIDE SEQUENCE</scope>
</reference>
<sequence length="60" mass="6526">MMAPGSGAEPRHRPRFIDSKGISITAQVFIRNLRNGDAVVRSPPRPARARPASHQGLYGC</sequence>
<evidence type="ECO:0000313" key="2">
    <source>
        <dbReference type="EMBL" id="CBH98931.1"/>
    </source>
</evidence>
<proteinExistence type="predicted"/>
<organism evidence="2">
    <name type="scientific">mine drainage metagenome</name>
    <dbReference type="NCBI Taxonomy" id="410659"/>
    <lineage>
        <taxon>unclassified sequences</taxon>
        <taxon>metagenomes</taxon>
        <taxon>ecological metagenomes</taxon>
    </lineage>
</organism>
<name>E6PVH4_9ZZZZ</name>
<evidence type="ECO:0000256" key="1">
    <source>
        <dbReference type="SAM" id="MobiDB-lite"/>
    </source>
</evidence>
<accession>E6PVH4</accession>
<dbReference type="EMBL" id="CABM01000064">
    <property type="protein sequence ID" value="CBH98931.1"/>
    <property type="molecule type" value="Genomic_DNA"/>
</dbReference>
<feature type="region of interest" description="Disordered" evidence="1">
    <location>
        <begin position="38"/>
        <end position="60"/>
    </location>
</feature>
<dbReference type="AlphaFoldDB" id="E6PVH4"/>
<comment type="caution">
    <text evidence="2">The sequence shown here is derived from an EMBL/GenBank/DDBJ whole genome shotgun (WGS) entry which is preliminary data.</text>
</comment>